<name>A6JRF1_RAT</name>
<dbReference type="Proteomes" id="UP000234681">
    <property type="component" value="Chromosome 5"/>
</dbReference>
<organism evidence="1 2">
    <name type="scientific">Rattus norvegicus</name>
    <name type="common">Rat</name>
    <dbReference type="NCBI Taxonomy" id="10116"/>
    <lineage>
        <taxon>Eukaryota</taxon>
        <taxon>Metazoa</taxon>
        <taxon>Chordata</taxon>
        <taxon>Craniata</taxon>
        <taxon>Vertebrata</taxon>
        <taxon>Euteleostomi</taxon>
        <taxon>Mammalia</taxon>
        <taxon>Eutheria</taxon>
        <taxon>Euarchontoglires</taxon>
        <taxon>Glires</taxon>
        <taxon>Rodentia</taxon>
        <taxon>Myomorpha</taxon>
        <taxon>Muroidea</taxon>
        <taxon>Muridae</taxon>
        <taxon>Murinae</taxon>
        <taxon>Rattus</taxon>
    </lineage>
</organism>
<dbReference type="AlphaFoldDB" id="A6JRF1"/>
<dbReference type="EMBL" id="CH473998">
    <property type="protein sequence ID" value="EDL97743.1"/>
    <property type="molecule type" value="Genomic_DNA"/>
</dbReference>
<gene>
    <name evidence="1" type="ORF">rCG_53404</name>
</gene>
<proteinExistence type="predicted"/>
<reference evidence="2" key="1">
    <citation type="submission" date="2005-09" db="EMBL/GenBank/DDBJ databases">
        <authorList>
            <person name="Mural R.J."/>
            <person name="Li P.W."/>
            <person name="Adams M.D."/>
            <person name="Amanatides P.G."/>
            <person name="Baden-Tillson H."/>
            <person name="Barnstead M."/>
            <person name="Chin S.H."/>
            <person name="Dew I."/>
            <person name="Evans C.A."/>
            <person name="Ferriera S."/>
            <person name="Flanigan M."/>
            <person name="Fosler C."/>
            <person name="Glodek A."/>
            <person name="Gu Z."/>
            <person name="Holt R.A."/>
            <person name="Jennings D."/>
            <person name="Kraft C.L."/>
            <person name="Lu F."/>
            <person name="Nguyen T."/>
            <person name="Nusskern D.R."/>
            <person name="Pfannkoch C.M."/>
            <person name="Sitter C."/>
            <person name="Sutton G.G."/>
            <person name="Venter J.C."/>
            <person name="Wang Z."/>
            <person name="Woodage T."/>
            <person name="Zheng X.H."/>
            <person name="Zhong F."/>
        </authorList>
    </citation>
    <scope>NUCLEOTIDE SEQUENCE [LARGE SCALE GENOMIC DNA]</scope>
    <source>
        <strain>BN</strain>
        <strain evidence="2">Sprague-Dawley</strain>
    </source>
</reference>
<protein>
    <submittedName>
        <fullName evidence="1">RCG53404</fullName>
    </submittedName>
</protein>
<evidence type="ECO:0000313" key="1">
    <source>
        <dbReference type="EMBL" id="EDL97743.1"/>
    </source>
</evidence>
<sequence length="65" mass="7913">MVSLENIHTDDIIWTEYLRMHTQTLIYAITIYDKRFHELEGEKKGAYGRVWRKKRNIVIVLYSQK</sequence>
<evidence type="ECO:0000313" key="2">
    <source>
        <dbReference type="Proteomes" id="UP000234681"/>
    </source>
</evidence>
<accession>A6JRF1</accession>